<proteinExistence type="predicted"/>
<comment type="caution">
    <text evidence="1">The sequence shown here is derived from an EMBL/GenBank/DDBJ whole genome shotgun (WGS) entry which is preliminary data.</text>
</comment>
<sequence length="516" mass="55392">MITNSVSVLVAQAPQLINYQAIARNSNTGVELSDQGVFVSLKILNGGPNGSITYQEDHTNIETNRFGLFFLSIGGGIPVSGTFANINWSNGDYWLQIDIDAGNGLETMSSMQFVSVPYALHAETVSNADDADADPENELVSAIEFNTGSGVFSLIQPGSTLTQDLSALINDADADPQNELVTSIAFNPENNVFSLVQPGSVLTQDLSALISDADADPENELVTSIEFDTENNIFSLVQPGSTLTQDLSALINDADADPENELVTDIDFNSANNTFTLTQQGGSLSENLSALINDADADPENEAITSVTLSGTNLIINEVSDFTVSLSQLVNDADADPENEKISLLELVNDTIFRIHEGDEVYEIDFGLLKRDMDWRISDDGQTISNFGTKVGIGTTSPASTLQINGSVGYKTTLLTNFLGSMTYTVTPTDNILVCTMAQSNSNSITLNMPDAITCRGRSITIRKTGTSPILASVTIEFGSDLLDFSNVDYNMNSTQRETVTFISLGMAGWTRVYTD</sequence>
<accession>A0A7K3WUB5</accession>
<name>A0A7K3WUB5_9FLAO</name>
<reference evidence="1 2" key="1">
    <citation type="submission" date="2020-02" db="EMBL/GenBank/DDBJ databases">
        <title>Out from the shadows clarifying the taxonomy of the family Cryomorphaceae and related taxa by utilizing the GTDB taxonomic framework.</title>
        <authorList>
            <person name="Bowman J.P."/>
        </authorList>
    </citation>
    <scope>NUCLEOTIDE SEQUENCE [LARGE SCALE GENOMIC DNA]</scope>
    <source>
        <strain evidence="1 2">QSSC 1-22</strain>
    </source>
</reference>
<evidence type="ECO:0000313" key="2">
    <source>
        <dbReference type="Proteomes" id="UP000486602"/>
    </source>
</evidence>
<dbReference type="Proteomes" id="UP000486602">
    <property type="component" value="Unassembled WGS sequence"/>
</dbReference>
<gene>
    <name evidence="1" type="ORF">G3O08_16420</name>
</gene>
<dbReference type="EMBL" id="JAAGVY010000040">
    <property type="protein sequence ID" value="NEN25086.1"/>
    <property type="molecule type" value="Genomic_DNA"/>
</dbReference>
<protein>
    <submittedName>
        <fullName evidence="1">Uncharacterized protein</fullName>
    </submittedName>
</protein>
<organism evidence="1 2">
    <name type="scientific">Cryomorpha ignava</name>
    <dbReference type="NCBI Taxonomy" id="101383"/>
    <lineage>
        <taxon>Bacteria</taxon>
        <taxon>Pseudomonadati</taxon>
        <taxon>Bacteroidota</taxon>
        <taxon>Flavobacteriia</taxon>
        <taxon>Flavobacteriales</taxon>
        <taxon>Cryomorphaceae</taxon>
        <taxon>Cryomorpha</taxon>
    </lineage>
</organism>
<evidence type="ECO:0000313" key="1">
    <source>
        <dbReference type="EMBL" id="NEN25086.1"/>
    </source>
</evidence>
<keyword evidence="2" id="KW-1185">Reference proteome</keyword>
<dbReference type="AlphaFoldDB" id="A0A7K3WUB5"/>